<dbReference type="CDD" id="cd11386">
    <property type="entry name" value="MCP_signal"/>
    <property type="match status" value="1"/>
</dbReference>
<evidence type="ECO:0000256" key="7">
    <source>
        <dbReference type="PROSITE-ProRule" id="PRU00284"/>
    </source>
</evidence>
<feature type="transmembrane region" description="Helical" evidence="9">
    <location>
        <begin position="319"/>
        <end position="344"/>
    </location>
</feature>
<dbReference type="GO" id="GO:0016020">
    <property type="term" value="C:membrane"/>
    <property type="evidence" value="ECO:0007669"/>
    <property type="project" value="UniProtKB-SubCell"/>
</dbReference>
<feature type="region of interest" description="Disordered" evidence="8">
    <location>
        <begin position="404"/>
        <end position="423"/>
    </location>
</feature>
<accession>A0A5C1E8I8</accession>
<dbReference type="PANTHER" id="PTHR32089">
    <property type="entry name" value="METHYL-ACCEPTING CHEMOTAXIS PROTEIN MCPB"/>
    <property type="match status" value="1"/>
</dbReference>
<keyword evidence="4 9" id="KW-0472">Membrane</keyword>
<keyword evidence="2 9" id="KW-0812">Transmembrane</keyword>
<dbReference type="PANTHER" id="PTHR32089:SF119">
    <property type="entry name" value="METHYL-ACCEPTING CHEMOTAXIS PROTEIN CTPL"/>
    <property type="match status" value="1"/>
</dbReference>
<evidence type="ECO:0000256" key="6">
    <source>
        <dbReference type="ARBA" id="ARBA00029447"/>
    </source>
</evidence>
<comment type="subcellular location">
    <subcellularLocation>
        <location evidence="1">Membrane</location>
        <topology evidence="1">Multi-pass membrane protein</topology>
    </subcellularLocation>
</comment>
<evidence type="ECO:0000259" key="10">
    <source>
        <dbReference type="PROSITE" id="PS50111"/>
    </source>
</evidence>
<evidence type="ECO:0000256" key="4">
    <source>
        <dbReference type="ARBA" id="ARBA00023136"/>
    </source>
</evidence>
<keyword evidence="3 9" id="KW-1133">Transmembrane helix</keyword>
<dbReference type="KEGG" id="otr:OTERR_14780"/>
<dbReference type="SMART" id="SM00283">
    <property type="entry name" value="MA"/>
    <property type="match status" value="1"/>
</dbReference>
<feature type="domain" description="Methyl-accepting transducer" evidence="10">
    <location>
        <begin position="399"/>
        <end position="635"/>
    </location>
</feature>
<dbReference type="Pfam" id="PF00672">
    <property type="entry name" value="HAMP"/>
    <property type="match status" value="1"/>
</dbReference>
<organism evidence="12 13">
    <name type="scientific">Oryzomicrobium terrae</name>
    <dbReference type="NCBI Taxonomy" id="1735038"/>
    <lineage>
        <taxon>Bacteria</taxon>
        <taxon>Pseudomonadati</taxon>
        <taxon>Pseudomonadota</taxon>
        <taxon>Betaproteobacteria</taxon>
        <taxon>Rhodocyclales</taxon>
        <taxon>Rhodocyclaceae</taxon>
        <taxon>Oryzomicrobium</taxon>
    </lineage>
</organism>
<evidence type="ECO:0000313" key="13">
    <source>
        <dbReference type="Proteomes" id="UP000323671"/>
    </source>
</evidence>
<keyword evidence="13" id="KW-1185">Reference proteome</keyword>
<keyword evidence="12" id="KW-0675">Receptor</keyword>
<dbReference type="RefSeq" id="WP_187775330.1">
    <property type="nucleotide sequence ID" value="NZ_CP022579.1"/>
</dbReference>
<evidence type="ECO:0000256" key="2">
    <source>
        <dbReference type="ARBA" id="ARBA00022692"/>
    </source>
</evidence>
<dbReference type="PROSITE" id="PS50111">
    <property type="entry name" value="CHEMOTAXIS_TRANSDUC_2"/>
    <property type="match status" value="1"/>
</dbReference>
<feature type="domain" description="HAMP" evidence="11">
    <location>
        <begin position="342"/>
        <end position="394"/>
    </location>
</feature>
<evidence type="ECO:0000259" key="11">
    <source>
        <dbReference type="PROSITE" id="PS50885"/>
    </source>
</evidence>
<sequence>MKTLFGPAVWLMNRLSYPRKFLLLGGVVLVAVVLLLTNLYTTLNGLIDLSRNELSALETLRDSQTLVQKLQQHRGMSSAVLNGNEAMKAGRAAKEGEVSEAFARTEKALGAGLANDPDWQKLKDDWAKLRSEGLNLPAAENLARHTRLIDDVLIFQVTIADVQGLTIDPDIDSFYLIDTIVHKLPATLERLGQLRARGAGILTRKELSETQKVDLGALLADLDAQTKYYRIQIAKAQKVNGAVKGLLGDSGQNFLAAVDGTTKLVREDILGGHYATAPKAYFDQVTGVIDQGYKQMFDTLMPATATLVQTRIAHAQRSLYIALGTLVLVALMAAYLAAGMYLSVMKGLTDFARGAYVMSKGDLTVRVSVDTKDELQCLAEGFNALGEGFSKLIRKVQETSGKLTESSRQVAESSSQITEATQQQSDAAANMAAAVEEMTVGIDHISHSATEAHTLSAHAGELSEAGAGKVQAVVTEIQRVAESVTGSAAVIEDLGRHSEGISTIVNTIKEIADQTNLLALNAAIEAARAGEAGRGFAVVADEVRKLAERTARSTQEISEMIGAIQNGTREAVDSMQGGVERVDQGVQLTGEAGEAMGEIRSSSHQVLTMTNDIAISLKEQSAAATEIARNVERIAQMAEETSAAAAGNADTSAHLQSLALEMQEEVRHFKL</sequence>
<evidence type="ECO:0000256" key="9">
    <source>
        <dbReference type="SAM" id="Phobius"/>
    </source>
</evidence>
<evidence type="ECO:0000256" key="8">
    <source>
        <dbReference type="SAM" id="MobiDB-lite"/>
    </source>
</evidence>
<dbReference type="Gene3D" id="1.10.287.950">
    <property type="entry name" value="Methyl-accepting chemotaxis protein"/>
    <property type="match status" value="1"/>
</dbReference>
<dbReference type="CDD" id="cd06225">
    <property type="entry name" value="HAMP"/>
    <property type="match status" value="1"/>
</dbReference>
<dbReference type="InterPro" id="IPR003660">
    <property type="entry name" value="HAMP_dom"/>
</dbReference>
<dbReference type="InterPro" id="IPR004089">
    <property type="entry name" value="MCPsignal_dom"/>
</dbReference>
<protein>
    <submittedName>
        <fullName evidence="12">Putative citrate chemoreceptor protein</fullName>
    </submittedName>
</protein>
<dbReference type="AlphaFoldDB" id="A0A5C1E8I8"/>
<evidence type="ECO:0000256" key="3">
    <source>
        <dbReference type="ARBA" id="ARBA00022989"/>
    </source>
</evidence>
<gene>
    <name evidence="12" type="primary">tcp</name>
    <name evidence="12" type="ORF">OTERR_14780</name>
</gene>
<feature type="transmembrane region" description="Helical" evidence="9">
    <location>
        <begin position="21"/>
        <end position="40"/>
    </location>
</feature>
<dbReference type="FunFam" id="1.10.287.950:FF:000001">
    <property type="entry name" value="Methyl-accepting chemotaxis sensory transducer"/>
    <property type="match status" value="1"/>
</dbReference>
<dbReference type="SMART" id="SM00304">
    <property type="entry name" value="HAMP"/>
    <property type="match status" value="1"/>
</dbReference>
<dbReference type="Pfam" id="PF00015">
    <property type="entry name" value="MCPsignal"/>
    <property type="match status" value="1"/>
</dbReference>
<dbReference type="GO" id="GO:0006935">
    <property type="term" value="P:chemotaxis"/>
    <property type="evidence" value="ECO:0007669"/>
    <property type="project" value="UniProtKB-ARBA"/>
</dbReference>
<dbReference type="Proteomes" id="UP000323671">
    <property type="component" value="Chromosome"/>
</dbReference>
<evidence type="ECO:0000256" key="5">
    <source>
        <dbReference type="ARBA" id="ARBA00023224"/>
    </source>
</evidence>
<proteinExistence type="inferred from homology"/>
<dbReference type="SUPFAM" id="SSF58104">
    <property type="entry name" value="Methyl-accepting chemotaxis protein (MCP) signaling domain"/>
    <property type="match status" value="1"/>
</dbReference>
<dbReference type="GO" id="GO:0007165">
    <property type="term" value="P:signal transduction"/>
    <property type="evidence" value="ECO:0007669"/>
    <property type="project" value="UniProtKB-KW"/>
</dbReference>
<evidence type="ECO:0000313" key="12">
    <source>
        <dbReference type="EMBL" id="QEL64954.1"/>
    </source>
</evidence>
<reference evidence="12 13" key="1">
    <citation type="submission" date="2017-07" db="EMBL/GenBank/DDBJ databases">
        <title>Complete genome sequence of Oryzomicrobium terrae TPP412.</title>
        <authorList>
            <person name="Chiu L.-W."/>
            <person name="Lo K.-J."/>
            <person name="Tsai Y.-M."/>
            <person name="Lin S.-S."/>
            <person name="Kuo C.-H."/>
            <person name="Liu C.-T."/>
        </authorList>
    </citation>
    <scope>NUCLEOTIDE SEQUENCE [LARGE SCALE GENOMIC DNA]</scope>
    <source>
        <strain evidence="12 13">TPP412</strain>
    </source>
</reference>
<comment type="similarity">
    <text evidence="6">Belongs to the methyl-accepting chemotaxis (MCP) protein family.</text>
</comment>
<dbReference type="EMBL" id="CP022579">
    <property type="protein sequence ID" value="QEL64954.1"/>
    <property type="molecule type" value="Genomic_DNA"/>
</dbReference>
<evidence type="ECO:0000256" key="1">
    <source>
        <dbReference type="ARBA" id="ARBA00004141"/>
    </source>
</evidence>
<dbReference type="PROSITE" id="PS50885">
    <property type="entry name" value="HAMP"/>
    <property type="match status" value="1"/>
</dbReference>
<name>A0A5C1E8I8_9RHOO</name>
<keyword evidence="5 7" id="KW-0807">Transducer</keyword>